<dbReference type="AlphaFoldDB" id="A0A4P2QRU0"/>
<dbReference type="EMBL" id="CP012672">
    <property type="protein sequence ID" value="AUX32283.1"/>
    <property type="molecule type" value="Genomic_DNA"/>
</dbReference>
<dbReference type="InterPro" id="IPR036291">
    <property type="entry name" value="NAD(P)-bd_dom_sf"/>
</dbReference>
<dbReference type="EC" id="1.6.5.5" evidence="4"/>
<dbReference type="PROSITE" id="PS01162">
    <property type="entry name" value="QOR_ZETA_CRYSTAL"/>
    <property type="match status" value="1"/>
</dbReference>
<dbReference type="InterPro" id="IPR013154">
    <property type="entry name" value="ADH-like_N"/>
</dbReference>
<dbReference type="Pfam" id="PF08240">
    <property type="entry name" value="ADH_N"/>
    <property type="match status" value="1"/>
</dbReference>
<dbReference type="FunFam" id="3.40.50.720:FF:000053">
    <property type="entry name" value="Quinone oxidoreductase 1"/>
    <property type="match status" value="1"/>
</dbReference>
<dbReference type="GO" id="GO:0003960">
    <property type="term" value="F:quinone reductase (NADPH) activity"/>
    <property type="evidence" value="ECO:0007669"/>
    <property type="project" value="UniProtKB-EC"/>
</dbReference>
<keyword evidence="2 4" id="KW-0560">Oxidoreductase</keyword>
<dbReference type="GO" id="GO:0070402">
    <property type="term" value="F:NADPH binding"/>
    <property type="evidence" value="ECO:0007669"/>
    <property type="project" value="TreeGrafter"/>
</dbReference>
<dbReference type="Proteomes" id="UP000295497">
    <property type="component" value="Chromosome"/>
</dbReference>
<dbReference type="PANTHER" id="PTHR48106:SF13">
    <property type="entry name" value="QUINONE OXIDOREDUCTASE-RELATED"/>
    <property type="match status" value="1"/>
</dbReference>
<gene>
    <name evidence="4" type="ORF">SOCE836_044200</name>
</gene>
<dbReference type="InterPro" id="IPR002364">
    <property type="entry name" value="Quin_OxRdtase/zeta-crystal_CS"/>
</dbReference>
<evidence type="ECO:0000259" key="3">
    <source>
        <dbReference type="SMART" id="SM00829"/>
    </source>
</evidence>
<reference evidence="4 5" key="1">
    <citation type="submission" date="2015-09" db="EMBL/GenBank/DDBJ databases">
        <title>Sorangium comparison.</title>
        <authorList>
            <person name="Zaburannyi N."/>
            <person name="Bunk B."/>
            <person name="Overmann J."/>
            <person name="Mueller R."/>
        </authorList>
    </citation>
    <scope>NUCLEOTIDE SEQUENCE [LARGE SCALE GENOMIC DNA]</scope>
    <source>
        <strain evidence="4 5">So ce836</strain>
    </source>
</reference>
<keyword evidence="1" id="KW-0521">NADP</keyword>
<evidence type="ECO:0000256" key="1">
    <source>
        <dbReference type="ARBA" id="ARBA00022857"/>
    </source>
</evidence>
<name>A0A4P2QRU0_SORCE</name>
<evidence type="ECO:0000313" key="5">
    <source>
        <dbReference type="Proteomes" id="UP000295497"/>
    </source>
</evidence>
<dbReference type="InterPro" id="IPR047618">
    <property type="entry name" value="QOR-like"/>
</dbReference>
<dbReference type="CDD" id="cd05286">
    <property type="entry name" value="QOR2"/>
    <property type="match status" value="1"/>
</dbReference>
<dbReference type="Gene3D" id="3.40.50.720">
    <property type="entry name" value="NAD(P)-binding Rossmann-like Domain"/>
    <property type="match status" value="1"/>
</dbReference>
<dbReference type="GO" id="GO:0005829">
    <property type="term" value="C:cytosol"/>
    <property type="evidence" value="ECO:0007669"/>
    <property type="project" value="TreeGrafter"/>
</dbReference>
<dbReference type="InterPro" id="IPR020843">
    <property type="entry name" value="ER"/>
</dbReference>
<proteinExistence type="predicted"/>
<dbReference type="SUPFAM" id="SSF50129">
    <property type="entry name" value="GroES-like"/>
    <property type="match status" value="1"/>
</dbReference>
<dbReference type="InterPro" id="IPR011032">
    <property type="entry name" value="GroES-like_sf"/>
</dbReference>
<sequence>MHRRCLRRLLDEPLRLGNMGGMLAIRPKAAGGPEVMTLEEHPTPTPGPGEAVVRVEAAGVNFIDIYQRSGQYKLEPPLPLGLEGAGRVEAVGPSVTEVREGDEVAWAGGAGSYATHVRIPVAKLVPVPAGVGAKRAAAAMLQGMTAHYLVRSTFALGPGHTCLVHAAAGGVGLLLCQMAKRLGARVIGTVSTEAKARLAREAGADEVILYTQADVEVEARRLTGGAGVDVVYDGVGRDTFEKSLGALRPRGMLVLFGQSSGPVPAFDPQILSQKGSLFLTRPTLGHYTATREELLQRAEDVLGAIARGELTISVGATYPLAEAAEAHRALAGRATTGKVLLVP</sequence>
<evidence type="ECO:0000256" key="2">
    <source>
        <dbReference type="ARBA" id="ARBA00023002"/>
    </source>
</evidence>
<protein>
    <submittedName>
        <fullName evidence="4">Quinone oxidoreductase</fullName>
        <ecNumber evidence="4">1.6.5.5</ecNumber>
    </submittedName>
</protein>
<feature type="domain" description="Enoyl reductase (ER)" evidence="3">
    <location>
        <begin position="31"/>
        <end position="341"/>
    </location>
</feature>
<dbReference type="GO" id="GO:0035925">
    <property type="term" value="F:mRNA 3'-UTR AU-rich region binding"/>
    <property type="evidence" value="ECO:0007669"/>
    <property type="project" value="TreeGrafter"/>
</dbReference>
<dbReference type="SUPFAM" id="SSF51735">
    <property type="entry name" value="NAD(P)-binding Rossmann-fold domains"/>
    <property type="match status" value="1"/>
</dbReference>
<dbReference type="Pfam" id="PF00107">
    <property type="entry name" value="ADH_zinc_N"/>
    <property type="match status" value="1"/>
</dbReference>
<dbReference type="PANTHER" id="PTHR48106">
    <property type="entry name" value="QUINONE OXIDOREDUCTASE PIG3-RELATED"/>
    <property type="match status" value="1"/>
</dbReference>
<dbReference type="GO" id="GO:0008270">
    <property type="term" value="F:zinc ion binding"/>
    <property type="evidence" value="ECO:0007669"/>
    <property type="project" value="InterPro"/>
</dbReference>
<dbReference type="SMART" id="SM00829">
    <property type="entry name" value="PKS_ER"/>
    <property type="match status" value="1"/>
</dbReference>
<organism evidence="4 5">
    <name type="scientific">Sorangium cellulosum</name>
    <name type="common">Polyangium cellulosum</name>
    <dbReference type="NCBI Taxonomy" id="56"/>
    <lineage>
        <taxon>Bacteria</taxon>
        <taxon>Pseudomonadati</taxon>
        <taxon>Myxococcota</taxon>
        <taxon>Polyangia</taxon>
        <taxon>Polyangiales</taxon>
        <taxon>Polyangiaceae</taxon>
        <taxon>Sorangium</taxon>
    </lineage>
</organism>
<dbReference type="Gene3D" id="3.90.180.10">
    <property type="entry name" value="Medium-chain alcohol dehydrogenases, catalytic domain"/>
    <property type="match status" value="1"/>
</dbReference>
<accession>A0A4P2QRU0</accession>
<dbReference type="InterPro" id="IPR013149">
    <property type="entry name" value="ADH-like_C"/>
</dbReference>
<evidence type="ECO:0000313" key="4">
    <source>
        <dbReference type="EMBL" id="AUX32283.1"/>
    </source>
</evidence>